<feature type="transmembrane region" description="Helical" evidence="12">
    <location>
        <begin position="203"/>
        <end position="224"/>
    </location>
</feature>
<evidence type="ECO:0000256" key="11">
    <source>
        <dbReference type="SAM" id="MobiDB-lite"/>
    </source>
</evidence>
<dbReference type="PANTHER" id="PTHR24248">
    <property type="entry name" value="ADRENERGIC RECEPTOR-RELATED G-PROTEIN COUPLED RECEPTOR"/>
    <property type="match status" value="1"/>
</dbReference>
<dbReference type="GO" id="GO:0004930">
    <property type="term" value="F:G protein-coupled receptor activity"/>
    <property type="evidence" value="ECO:0007669"/>
    <property type="project" value="UniProtKB-KW"/>
</dbReference>
<evidence type="ECO:0000313" key="14">
    <source>
        <dbReference type="Proteomes" id="UP000887565"/>
    </source>
</evidence>
<dbReference type="PROSITE" id="PS50262">
    <property type="entry name" value="G_PROTEIN_RECEP_F1_2"/>
    <property type="match status" value="1"/>
</dbReference>
<feature type="transmembrane region" description="Helical" evidence="12">
    <location>
        <begin position="120"/>
        <end position="139"/>
    </location>
</feature>
<keyword evidence="2" id="KW-1003">Cell membrane</keyword>
<evidence type="ECO:0000256" key="6">
    <source>
        <dbReference type="ARBA" id="ARBA00023136"/>
    </source>
</evidence>
<dbReference type="Proteomes" id="UP000887565">
    <property type="component" value="Unplaced"/>
</dbReference>
<evidence type="ECO:0000256" key="4">
    <source>
        <dbReference type="ARBA" id="ARBA00022989"/>
    </source>
</evidence>
<evidence type="ECO:0000256" key="5">
    <source>
        <dbReference type="ARBA" id="ARBA00023040"/>
    </source>
</evidence>
<dbReference type="FunFam" id="1.20.1070.10:FF:000523">
    <property type="entry name" value="5-hydroxytryptamine receptor 2B"/>
    <property type="match status" value="1"/>
</dbReference>
<sequence>MTEIFLLASSIWTVDGYNRQNLTTTNRAPAAVTDEFPSSTAENWPVAFLSGFIIFGVFGNSLICLAISTDRRLQNPTNYFLLSLAVADLLVCVLVMPFSIATTWNGGIWLFDFPVCAFHIYTDVFLCSASIVHITSISLDRYIGISRPLTNRYRSKSVVAFKIVIVWILTVLISFPLLLVIFLKKSDIFDPIRSVCQINNKLYMIYGSILAFVIPLIINLVTYLRTTRLLKQQAMLCCSSSKELSKEGRARRIRRSKSQKATSSSSTTYNSGNTYKFNSTSHYRCASKHLFINEKSVQQHQNRKPTATYVFLQSKSGRKSTNSCDQQVTKFKDLSDTLLPKSTTKINVWPGNHEDRSNISTKKNSNVDEEQRLRISDDYDDLDDNLRVIEKDDHTITTLSAEREALITGARRASSFNNEQVVYNYVVRNELANKPSKTCFYSDSFAQRSKSSGSQEEKDFYHSRHKHSSITSSSDANGTKRSAVAVSTIRTLWAKMLPFRKSGVSSQPQHSPTLSKFVSASSAASTPQMARRAKSGGYHTPVPGPASYSKAREVATEQKATRVLGLVFACFFFCWTPFFALNLAHASYARFEAPFALETLFVWLGFVSSTINPLIFTIFNKRFRQSFARIIACCTRYDFRGQMIFGDGYSNTRTPAMAAAILAVNNNSVSATPVARFSHTNL</sequence>
<feature type="transmembrane region" description="Helical" evidence="12">
    <location>
        <begin position="46"/>
        <end position="67"/>
    </location>
</feature>
<keyword evidence="3 10" id="KW-0812">Transmembrane</keyword>
<keyword evidence="5 10" id="KW-0297">G-protein coupled receptor</keyword>
<dbReference type="SMART" id="SM01381">
    <property type="entry name" value="7TM_GPCR_Srsx"/>
    <property type="match status" value="1"/>
</dbReference>
<evidence type="ECO:0000256" key="12">
    <source>
        <dbReference type="SAM" id="Phobius"/>
    </source>
</evidence>
<comment type="subcellular location">
    <subcellularLocation>
        <location evidence="1">Cell membrane</location>
        <topology evidence="1">Multi-pass membrane protein</topology>
    </subcellularLocation>
</comment>
<dbReference type="PROSITE" id="PS00237">
    <property type="entry name" value="G_PROTEIN_RECEP_F1_1"/>
    <property type="match status" value="1"/>
</dbReference>
<keyword evidence="4 12" id="KW-1133">Transmembrane helix</keyword>
<name>A0A915IED2_ROMCU</name>
<keyword evidence="7" id="KW-1015">Disulfide bond</keyword>
<keyword evidence="14" id="KW-1185">Reference proteome</keyword>
<evidence type="ECO:0000259" key="13">
    <source>
        <dbReference type="PROSITE" id="PS50262"/>
    </source>
</evidence>
<keyword evidence="9 10" id="KW-0807">Transducer</keyword>
<comment type="similarity">
    <text evidence="10">Belongs to the G-protein coupled receptor 1 family.</text>
</comment>
<evidence type="ECO:0000256" key="10">
    <source>
        <dbReference type="RuleBase" id="RU000688"/>
    </source>
</evidence>
<dbReference type="GO" id="GO:0005886">
    <property type="term" value="C:plasma membrane"/>
    <property type="evidence" value="ECO:0007669"/>
    <property type="project" value="UniProtKB-SubCell"/>
</dbReference>
<feature type="transmembrane region" description="Helical" evidence="12">
    <location>
        <begin position="159"/>
        <end position="183"/>
    </location>
</feature>
<feature type="region of interest" description="Disordered" evidence="11">
    <location>
        <begin position="447"/>
        <end position="477"/>
    </location>
</feature>
<keyword evidence="8 10" id="KW-0675">Receptor</keyword>
<dbReference type="SUPFAM" id="SSF81321">
    <property type="entry name" value="Family A G protein-coupled receptor-like"/>
    <property type="match status" value="1"/>
</dbReference>
<dbReference type="PANTHER" id="PTHR24248:SF125">
    <property type="entry name" value="DOPAMINE D2-LIKE RECEPTOR"/>
    <property type="match status" value="1"/>
</dbReference>
<evidence type="ECO:0000256" key="9">
    <source>
        <dbReference type="ARBA" id="ARBA00023224"/>
    </source>
</evidence>
<dbReference type="PRINTS" id="PR00237">
    <property type="entry name" value="GPCRRHODOPSN"/>
</dbReference>
<dbReference type="Pfam" id="PF00001">
    <property type="entry name" value="7tm_1"/>
    <property type="match status" value="1"/>
</dbReference>
<reference evidence="15" key="1">
    <citation type="submission" date="2022-11" db="UniProtKB">
        <authorList>
            <consortium name="WormBaseParasite"/>
        </authorList>
    </citation>
    <scope>IDENTIFICATION</scope>
</reference>
<organism evidence="14 15">
    <name type="scientific">Romanomermis culicivorax</name>
    <name type="common">Nematode worm</name>
    <dbReference type="NCBI Taxonomy" id="13658"/>
    <lineage>
        <taxon>Eukaryota</taxon>
        <taxon>Metazoa</taxon>
        <taxon>Ecdysozoa</taxon>
        <taxon>Nematoda</taxon>
        <taxon>Enoplea</taxon>
        <taxon>Dorylaimia</taxon>
        <taxon>Mermithida</taxon>
        <taxon>Mermithoidea</taxon>
        <taxon>Mermithidae</taxon>
        <taxon>Romanomermis</taxon>
    </lineage>
</organism>
<keyword evidence="6 12" id="KW-0472">Membrane</keyword>
<dbReference type="AlphaFoldDB" id="A0A915IED2"/>
<dbReference type="OMA" id="QTAFYRC"/>
<protein>
    <submittedName>
        <fullName evidence="15">G-protein coupled receptors family 1 profile domain-containing protein</fullName>
    </submittedName>
</protein>
<feature type="transmembrane region" description="Helical" evidence="12">
    <location>
        <begin position="79"/>
        <end position="100"/>
    </location>
</feature>
<dbReference type="Gene3D" id="1.20.1070.10">
    <property type="entry name" value="Rhodopsin 7-helix transmembrane proteins"/>
    <property type="match status" value="2"/>
</dbReference>
<evidence type="ECO:0000256" key="1">
    <source>
        <dbReference type="ARBA" id="ARBA00004651"/>
    </source>
</evidence>
<feature type="transmembrane region" description="Helical" evidence="12">
    <location>
        <begin position="560"/>
        <end position="580"/>
    </location>
</feature>
<evidence type="ECO:0000256" key="2">
    <source>
        <dbReference type="ARBA" id="ARBA00022475"/>
    </source>
</evidence>
<feature type="transmembrane region" description="Helical" evidence="12">
    <location>
        <begin position="600"/>
        <end position="619"/>
    </location>
</feature>
<evidence type="ECO:0000313" key="15">
    <source>
        <dbReference type="WBParaSite" id="nRc.2.0.1.t12257-RA"/>
    </source>
</evidence>
<feature type="compositionally biased region" description="Low complexity" evidence="11">
    <location>
        <begin position="259"/>
        <end position="268"/>
    </location>
</feature>
<accession>A0A915IED2</accession>
<feature type="domain" description="G-protein coupled receptors family 1 profile" evidence="13">
    <location>
        <begin position="59"/>
        <end position="616"/>
    </location>
</feature>
<evidence type="ECO:0000256" key="3">
    <source>
        <dbReference type="ARBA" id="ARBA00022692"/>
    </source>
</evidence>
<dbReference type="InterPro" id="IPR000276">
    <property type="entry name" value="GPCR_Rhodpsn"/>
</dbReference>
<proteinExistence type="inferred from homology"/>
<evidence type="ECO:0000256" key="7">
    <source>
        <dbReference type="ARBA" id="ARBA00023157"/>
    </source>
</evidence>
<evidence type="ECO:0000256" key="8">
    <source>
        <dbReference type="ARBA" id="ARBA00023170"/>
    </source>
</evidence>
<dbReference type="InterPro" id="IPR017452">
    <property type="entry name" value="GPCR_Rhodpsn_7TM"/>
</dbReference>
<dbReference type="WBParaSite" id="nRc.2.0.1.t12257-RA">
    <property type="protein sequence ID" value="nRc.2.0.1.t12257-RA"/>
    <property type="gene ID" value="nRc.2.0.1.g12257"/>
</dbReference>
<feature type="region of interest" description="Disordered" evidence="11">
    <location>
        <begin position="247"/>
        <end position="268"/>
    </location>
</feature>